<feature type="transmembrane region" description="Helical" evidence="4">
    <location>
        <begin position="143"/>
        <end position="161"/>
    </location>
</feature>
<dbReference type="InterPro" id="IPR000160">
    <property type="entry name" value="GGDEF_dom"/>
</dbReference>
<name>Q6N8T5_RHOPA</name>
<keyword evidence="4" id="KW-0472">Membrane</keyword>
<dbReference type="EC" id="2.7.7.65" evidence="1"/>
<evidence type="ECO:0000256" key="4">
    <source>
        <dbReference type="SAM" id="Phobius"/>
    </source>
</evidence>
<feature type="transmembrane region" description="Helical" evidence="4">
    <location>
        <begin position="112"/>
        <end position="131"/>
    </location>
</feature>
<evidence type="ECO:0000313" key="6">
    <source>
        <dbReference type="EMBL" id="CAE27259.1"/>
    </source>
</evidence>
<evidence type="ECO:0000259" key="5">
    <source>
        <dbReference type="PROSITE" id="PS50887"/>
    </source>
</evidence>
<reference evidence="6" key="1">
    <citation type="journal article" date="2004" name="Nat. Biotechnol.">
        <title>Complete genome sequence of the metabolically versatile photosynthetic bacterium Rhodopseudomonas palustris.</title>
        <authorList>
            <person name="Larimer F.W."/>
            <person name="Chain P."/>
            <person name="Hauser L."/>
            <person name="Lamerdin J."/>
            <person name="Malfatti S."/>
            <person name="Do L."/>
            <person name="Land M.L."/>
            <person name="Pelletier D.A."/>
            <person name="Beatty J.T."/>
            <person name="Lang A.S."/>
            <person name="Tabita F.R."/>
            <person name="Gibson J.L."/>
            <person name="Hanson T.E."/>
            <person name="Bobst C."/>
            <person name="Torres J.L."/>
            <person name="Peres C."/>
            <person name="Harrison F.H."/>
            <person name="Gibson J."/>
            <person name="Harwood C.S."/>
        </authorList>
    </citation>
    <scope>NUCLEOTIDE SEQUENCE [LARGE SCALE GENOMIC DNA]</scope>
    <source>
        <strain evidence="6">CGA009</strain>
    </source>
</reference>
<keyword evidence="4" id="KW-1133">Transmembrane helix</keyword>
<feature type="domain" description="GGDEF" evidence="5">
    <location>
        <begin position="299"/>
        <end position="429"/>
    </location>
</feature>
<dbReference type="GO" id="GO:1902201">
    <property type="term" value="P:negative regulation of bacterial-type flagellum-dependent cell motility"/>
    <property type="evidence" value="ECO:0007669"/>
    <property type="project" value="TreeGrafter"/>
</dbReference>
<accession>Q6N8T5</accession>
<proteinExistence type="predicted"/>
<dbReference type="eggNOG" id="COG3706">
    <property type="taxonomic scope" value="Bacteria"/>
</dbReference>
<dbReference type="PhylomeDB" id="Q6N8T5"/>
<dbReference type="NCBIfam" id="TIGR00254">
    <property type="entry name" value="GGDEF"/>
    <property type="match status" value="1"/>
</dbReference>
<dbReference type="GO" id="GO:0005886">
    <property type="term" value="C:plasma membrane"/>
    <property type="evidence" value="ECO:0007669"/>
    <property type="project" value="TreeGrafter"/>
</dbReference>
<evidence type="ECO:0000256" key="2">
    <source>
        <dbReference type="ARBA" id="ARBA00034247"/>
    </source>
</evidence>
<dbReference type="SUPFAM" id="SSF55073">
    <property type="entry name" value="Nucleotide cyclase"/>
    <property type="match status" value="1"/>
</dbReference>
<organism evidence="6">
    <name type="scientific">Rhodopseudomonas palustris (strain ATCC BAA-98 / CGA009)</name>
    <dbReference type="NCBI Taxonomy" id="258594"/>
    <lineage>
        <taxon>Bacteria</taxon>
        <taxon>Pseudomonadati</taxon>
        <taxon>Pseudomonadota</taxon>
        <taxon>Alphaproteobacteria</taxon>
        <taxon>Hyphomicrobiales</taxon>
        <taxon>Nitrobacteraceae</taxon>
        <taxon>Rhodopseudomonas</taxon>
    </lineage>
</organism>
<feature type="transmembrane region" description="Helical" evidence="4">
    <location>
        <begin position="224"/>
        <end position="244"/>
    </location>
</feature>
<dbReference type="SMART" id="SM00267">
    <property type="entry name" value="GGDEF"/>
    <property type="match status" value="1"/>
</dbReference>
<keyword evidence="4" id="KW-0812">Transmembrane</keyword>
<dbReference type="GO" id="GO:0043709">
    <property type="term" value="P:cell adhesion involved in single-species biofilm formation"/>
    <property type="evidence" value="ECO:0007669"/>
    <property type="project" value="TreeGrafter"/>
</dbReference>
<dbReference type="InterPro" id="IPR043128">
    <property type="entry name" value="Rev_trsase/Diguanyl_cyclase"/>
</dbReference>
<dbReference type="EMBL" id="BX572598">
    <property type="protein sequence ID" value="CAE27259.1"/>
    <property type="molecule type" value="Genomic_DNA"/>
</dbReference>
<sequence>MAVREIPRECRWNQSTSGLYQPLRANGRYQNERLFLVGSPRAKSTGRTMGPTAALSGTLPDPQTRAEDARTLAVRGRRMRQRRHMLDLIAASFMIDAAILLIYVQAGTIPSMVVVAFAVSGALVGGILFALSESGFNDRFSDHYLTVPIAITTLALIIAFTVWAPQIGAFFLFELFVVFGFASLRADRRQALILWSALLCALVPLFLLTDLPIGMPHDNSLERLATLLALVLTVGRCTFIGVFSKALRDSLYKRGVQLREAYQRIEELAELDELTGAYNRRCIMRHLDNEIERAARHCESLSLALIDLDWFKRINDTFGHPIGDEVLRTFAITIFANIRSFDRFGRYGGEEFLLLLPNTSDDEARLILDRLRMIVADLDWSAFSPSMMVTLSAGVTTMTLQESTEAVLARADRALYEAKHGGRNRISCA</sequence>
<dbReference type="Gene3D" id="3.30.70.270">
    <property type="match status" value="1"/>
</dbReference>
<gene>
    <name evidence="6" type="ordered locus">RPA1818</name>
</gene>
<dbReference type="GO" id="GO:0052621">
    <property type="term" value="F:diguanylate cyclase activity"/>
    <property type="evidence" value="ECO:0007669"/>
    <property type="project" value="UniProtKB-EC"/>
</dbReference>
<dbReference type="PROSITE" id="PS50887">
    <property type="entry name" value="GGDEF"/>
    <property type="match status" value="1"/>
</dbReference>
<dbReference type="CDD" id="cd01949">
    <property type="entry name" value="GGDEF"/>
    <property type="match status" value="1"/>
</dbReference>
<feature type="transmembrane region" description="Helical" evidence="4">
    <location>
        <begin position="167"/>
        <end position="184"/>
    </location>
</feature>
<protein>
    <recommendedName>
        <fullName evidence="1">diguanylate cyclase</fullName>
        <ecNumber evidence="1">2.7.7.65</ecNumber>
    </recommendedName>
</protein>
<dbReference type="InterPro" id="IPR050469">
    <property type="entry name" value="Diguanylate_Cyclase"/>
</dbReference>
<dbReference type="Pfam" id="PF00990">
    <property type="entry name" value="GGDEF"/>
    <property type="match status" value="1"/>
</dbReference>
<feature type="transmembrane region" description="Helical" evidence="4">
    <location>
        <begin position="85"/>
        <end position="106"/>
    </location>
</feature>
<comment type="catalytic activity">
    <reaction evidence="2">
        <text>2 GTP = 3',3'-c-di-GMP + 2 diphosphate</text>
        <dbReference type="Rhea" id="RHEA:24898"/>
        <dbReference type="ChEBI" id="CHEBI:33019"/>
        <dbReference type="ChEBI" id="CHEBI:37565"/>
        <dbReference type="ChEBI" id="CHEBI:58805"/>
        <dbReference type="EC" id="2.7.7.65"/>
    </reaction>
</comment>
<feature type="region of interest" description="Disordered" evidence="3">
    <location>
        <begin position="41"/>
        <end position="63"/>
    </location>
</feature>
<dbReference type="PANTHER" id="PTHR45138">
    <property type="entry name" value="REGULATORY COMPONENTS OF SENSORY TRANSDUCTION SYSTEM"/>
    <property type="match status" value="1"/>
</dbReference>
<evidence type="ECO:0000256" key="1">
    <source>
        <dbReference type="ARBA" id="ARBA00012528"/>
    </source>
</evidence>
<dbReference type="AlphaFoldDB" id="Q6N8T5"/>
<evidence type="ECO:0000256" key="3">
    <source>
        <dbReference type="SAM" id="MobiDB-lite"/>
    </source>
</evidence>
<dbReference type="PANTHER" id="PTHR45138:SF9">
    <property type="entry name" value="DIGUANYLATE CYCLASE DGCM-RELATED"/>
    <property type="match status" value="1"/>
</dbReference>
<dbReference type="STRING" id="258594.RPA1818"/>
<dbReference type="FunFam" id="3.30.70.270:FF:000001">
    <property type="entry name" value="Diguanylate cyclase domain protein"/>
    <property type="match status" value="1"/>
</dbReference>
<dbReference type="InterPro" id="IPR029787">
    <property type="entry name" value="Nucleotide_cyclase"/>
</dbReference>
<dbReference type="HOGENOM" id="CLU_000445_11_1_5"/>
<feature type="transmembrane region" description="Helical" evidence="4">
    <location>
        <begin position="191"/>
        <end position="209"/>
    </location>
</feature>